<feature type="region of interest" description="Disordered" evidence="1">
    <location>
        <begin position="33"/>
        <end position="52"/>
    </location>
</feature>
<proteinExistence type="predicted"/>
<reference evidence="2 3" key="1">
    <citation type="submission" date="2012-02" db="EMBL/GenBank/DDBJ databases">
        <title>Complete genome sequence of Actinoplanes missouriensis 431 (= NBRC 102363).</title>
        <authorList>
            <person name="Ohnishi Y."/>
            <person name="Ishikawa J."/>
            <person name="Sekine M."/>
            <person name="Hosoyama A."/>
            <person name="Harada T."/>
            <person name="Narita H."/>
            <person name="Hata T."/>
            <person name="Konno Y."/>
            <person name="Tutikane K."/>
            <person name="Fujita N."/>
            <person name="Horinouchi S."/>
            <person name="Hayakawa M."/>
        </authorList>
    </citation>
    <scope>NUCLEOTIDE SEQUENCE [LARGE SCALE GENOMIC DNA]</scope>
    <source>
        <strain evidence="3">ATCC 14538 / DSM 43046 / CBS 188.64 / JCM 3121 / NBRC 102363 / NCIMB 12654 / NRRL B-3342 / UNCC 431</strain>
    </source>
</reference>
<keyword evidence="3" id="KW-1185">Reference proteome</keyword>
<evidence type="ECO:0000313" key="3">
    <source>
        <dbReference type="Proteomes" id="UP000007882"/>
    </source>
</evidence>
<dbReference type="AlphaFoldDB" id="I0HAG4"/>
<evidence type="ECO:0000313" key="2">
    <source>
        <dbReference type="EMBL" id="BAL90001.1"/>
    </source>
</evidence>
<gene>
    <name evidence="2" type="ordered locus">AMIS_47810</name>
</gene>
<dbReference type="HOGENOM" id="CLU_3075880_0_0_11"/>
<sequence length="52" mass="5738">MWRFINARAGMEAHEPFRCDLIAVGVSFGVPPPAHEPTVSRPAAHRPNVRST</sequence>
<feature type="compositionally biased region" description="Basic residues" evidence="1">
    <location>
        <begin position="43"/>
        <end position="52"/>
    </location>
</feature>
<dbReference type="EMBL" id="AP012319">
    <property type="protein sequence ID" value="BAL90001.1"/>
    <property type="molecule type" value="Genomic_DNA"/>
</dbReference>
<dbReference type="KEGG" id="ams:AMIS_47810"/>
<name>I0HAG4_ACTM4</name>
<evidence type="ECO:0000256" key="1">
    <source>
        <dbReference type="SAM" id="MobiDB-lite"/>
    </source>
</evidence>
<dbReference type="Proteomes" id="UP000007882">
    <property type="component" value="Chromosome"/>
</dbReference>
<accession>I0HAG4</accession>
<organism evidence="2 3">
    <name type="scientific">Actinoplanes missouriensis (strain ATCC 14538 / DSM 43046 / CBS 188.64 / JCM 3121 / NBRC 102363 / NCIMB 12654 / NRRL B-3342 / UNCC 431)</name>
    <dbReference type="NCBI Taxonomy" id="512565"/>
    <lineage>
        <taxon>Bacteria</taxon>
        <taxon>Bacillati</taxon>
        <taxon>Actinomycetota</taxon>
        <taxon>Actinomycetes</taxon>
        <taxon>Micromonosporales</taxon>
        <taxon>Micromonosporaceae</taxon>
        <taxon>Actinoplanes</taxon>
    </lineage>
</organism>
<protein>
    <submittedName>
        <fullName evidence="2">Uncharacterized protein</fullName>
    </submittedName>
</protein>